<dbReference type="SMART" id="SM00173">
    <property type="entry name" value="RAS"/>
    <property type="match status" value="1"/>
</dbReference>
<sequence length="218" mass="23934">MSHGKMTSYSMVVLGDGGVGKTALTLQLVLKHFVETYDPTIEESYKTQVDIDGTSCMLDVLDTTGQKVSATLWDGICSRSSFIRIPEFHRQIQRVKADAAASPTPIPIVLVGNKCDRVIERQVSTQEGEALAKSLNCGFVEASARTGVNVDCAFHDVVRELQQQRLDAPLSSSEKTSKFDTTPPTKGNELPSDREEKSRYDPLGKRRERAGPCNCVIL</sequence>
<dbReference type="Gene3D" id="3.40.50.300">
    <property type="entry name" value="P-loop containing nucleotide triphosphate hydrolases"/>
    <property type="match status" value="1"/>
</dbReference>
<evidence type="ECO:0000256" key="3">
    <source>
        <dbReference type="SAM" id="MobiDB-lite"/>
    </source>
</evidence>
<keyword evidence="1" id="KW-0547">Nucleotide-binding</keyword>
<dbReference type="AlphaFoldDB" id="A0A6A6BV02"/>
<dbReference type="GO" id="GO:0003924">
    <property type="term" value="F:GTPase activity"/>
    <property type="evidence" value="ECO:0007669"/>
    <property type="project" value="InterPro"/>
</dbReference>
<feature type="compositionally biased region" description="Polar residues" evidence="3">
    <location>
        <begin position="165"/>
        <end position="185"/>
    </location>
</feature>
<name>A0A6A6BV02_ZASCE</name>
<evidence type="ECO:0000256" key="2">
    <source>
        <dbReference type="ARBA" id="ARBA00023134"/>
    </source>
</evidence>
<proteinExistence type="predicted"/>
<dbReference type="NCBIfam" id="TIGR00231">
    <property type="entry name" value="small_GTP"/>
    <property type="match status" value="1"/>
</dbReference>
<organism evidence="4 5">
    <name type="scientific">Zasmidium cellare ATCC 36951</name>
    <dbReference type="NCBI Taxonomy" id="1080233"/>
    <lineage>
        <taxon>Eukaryota</taxon>
        <taxon>Fungi</taxon>
        <taxon>Dikarya</taxon>
        <taxon>Ascomycota</taxon>
        <taxon>Pezizomycotina</taxon>
        <taxon>Dothideomycetes</taxon>
        <taxon>Dothideomycetidae</taxon>
        <taxon>Mycosphaerellales</taxon>
        <taxon>Mycosphaerellaceae</taxon>
        <taxon>Zasmidium</taxon>
    </lineage>
</organism>
<dbReference type="SMART" id="SM00174">
    <property type="entry name" value="RHO"/>
    <property type="match status" value="1"/>
</dbReference>
<dbReference type="SUPFAM" id="SSF52540">
    <property type="entry name" value="P-loop containing nucleoside triphosphate hydrolases"/>
    <property type="match status" value="1"/>
</dbReference>
<dbReference type="InterPro" id="IPR001806">
    <property type="entry name" value="Small_GTPase"/>
</dbReference>
<evidence type="ECO:0008006" key="6">
    <source>
        <dbReference type="Google" id="ProtNLM"/>
    </source>
</evidence>
<reference evidence="4" key="1">
    <citation type="journal article" date="2020" name="Stud. Mycol.">
        <title>101 Dothideomycetes genomes: a test case for predicting lifestyles and emergence of pathogens.</title>
        <authorList>
            <person name="Haridas S."/>
            <person name="Albert R."/>
            <person name="Binder M."/>
            <person name="Bloem J."/>
            <person name="Labutti K."/>
            <person name="Salamov A."/>
            <person name="Andreopoulos B."/>
            <person name="Baker S."/>
            <person name="Barry K."/>
            <person name="Bills G."/>
            <person name="Bluhm B."/>
            <person name="Cannon C."/>
            <person name="Castanera R."/>
            <person name="Culley D."/>
            <person name="Daum C."/>
            <person name="Ezra D."/>
            <person name="Gonzalez J."/>
            <person name="Henrissat B."/>
            <person name="Kuo A."/>
            <person name="Liang C."/>
            <person name="Lipzen A."/>
            <person name="Lutzoni F."/>
            <person name="Magnuson J."/>
            <person name="Mondo S."/>
            <person name="Nolan M."/>
            <person name="Ohm R."/>
            <person name="Pangilinan J."/>
            <person name="Park H.-J."/>
            <person name="Ramirez L."/>
            <person name="Alfaro M."/>
            <person name="Sun H."/>
            <person name="Tritt A."/>
            <person name="Yoshinaga Y."/>
            <person name="Zwiers L.-H."/>
            <person name="Turgeon B."/>
            <person name="Goodwin S."/>
            <person name="Spatafora J."/>
            <person name="Crous P."/>
            <person name="Grigoriev I."/>
        </authorList>
    </citation>
    <scope>NUCLEOTIDE SEQUENCE</scope>
    <source>
        <strain evidence="4">ATCC 36951</strain>
    </source>
</reference>
<dbReference type="Pfam" id="PF00071">
    <property type="entry name" value="Ras"/>
    <property type="match status" value="2"/>
</dbReference>
<dbReference type="RefSeq" id="XP_033659222.1">
    <property type="nucleotide sequence ID" value="XM_033819285.1"/>
</dbReference>
<dbReference type="EMBL" id="ML993689">
    <property type="protein sequence ID" value="KAF2158333.1"/>
    <property type="molecule type" value="Genomic_DNA"/>
</dbReference>
<dbReference type="GO" id="GO:0005525">
    <property type="term" value="F:GTP binding"/>
    <property type="evidence" value="ECO:0007669"/>
    <property type="project" value="UniProtKB-KW"/>
</dbReference>
<evidence type="ECO:0000313" key="5">
    <source>
        <dbReference type="Proteomes" id="UP000799537"/>
    </source>
</evidence>
<dbReference type="InterPro" id="IPR005225">
    <property type="entry name" value="Small_GTP-bd"/>
</dbReference>
<gene>
    <name evidence="4" type="ORF">M409DRAFT_71692</name>
</gene>
<dbReference type="PANTHER" id="PTHR24070">
    <property type="entry name" value="RAS, DI-RAS, AND RHEB FAMILY MEMBERS OF SMALL GTPASE SUPERFAMILY"/>
    <property type="match status" value="1"/>
</dbReference>
<dbReference type="GO" id="GO:0016020">
    <property type="term" value="C:membrane"/>
    <property type="evidence" value="ECO:0007669"/>
    <property type="project" value="InterPro"/>
</dbReference>
<dbReference type="InterPro" id="IPR020849">
    <property type="entry name" value="Small_GTPase_Ras-type"/>
</dbReference>
<protein>
    <recommendedName>
        <fullName evidence="6">Ras-domain-containing protein</fullName>
    </recommendedName>
</protein>
<keyword evidence="5" id="KW-1185">Reference proteome</keyword>
<evidence type="ECO:0000256" key="1">
    <source>
        <dbReference type="ARBA" id="ARBA00022741"/>
    </source>
</evidence>
<feature type="compositionally biased region" description="Basic and acidic residues" evidence="3">
    <location>
        <begin position="191"/>
        <end position="205"/>
    </location>
</feature>
<dbReference type="OrthoDB" id="5976022at2759"/>
<evidence type="ECO:0000313" key="4">
    <source>
        <dbReference type="EMBL" id="KAF2158333.1"/>
    </source>
</evidence>
<dbReference type="SMART" id="SM00175">
    <property type="entry name" value="RAB"/>
    <property type="match status" value="1"/>
</dbReference>
<dbReference type="PRINTS" id="PR00449">
    <property type="entry name" value="RASTRNSFRMNG"/>
</dbReference>
<dbReference type="PROSITE" id="PS51421">
    <property type="entry name" value="RAS"/>
    <property type="match status" value="1"/>
</dbReference>
<dbReference type="Proteomes" id="UP000799537">
    <property type="component" value="Unassembled WGS sequence"/>
</dbReference>
<dbReference type="PROSITE" id="PS51419">
    <property type="entry name" value="RAB"/>
    <property type="match status" value="1"/>
</dbReference>
<accession>A0A6A6BV02</accession>
<keyword evidence="2" id="KW-0342">GTP-binding</keyword>
<feature type="region of interest" description="Disordered" evidence="3">
    <location>
        <begin position="165"/>
        <end position="213"/>
    </location>
</feature>
<dbReference type="InterPro" id="IPR027417">
    <property type="entry name" value="P-loop_NTPase"/>
</dbReference>
<dbReference type="GeneID" id="54572557"/>
<dbReference type="GO" id="GO:0007165">
    <property type="term" value="P:signal transduction"/>
    <property type="evidence" value="ECO:0007669"/>
    <property type="project" value="InterPro"/>
</dbReference>